<proteinExistence type="predicted"/>
<dbReference type="SUPFAM" id="SSF49373">
    <property type="entry name" value="Invasin/intimin cell-adhesion fragments"/>
    <property type="match status" value="1"/>
</dbReference>
<dbReference type="EMBL" id="JOTN01000010">
    <property type="protein sequence ID" value="KEK18980.1"/>
    <property type="molecule type" value="Genomic_DNA"/>
</dbReference>
<evidence type="ECO:0000313" key="2">
    <source>
        <dbReference type="Proteomes" id="UP000027822"/>
    </source>
</evidence>
<gene>
    <name evidence="1" type="ORF">BAMA_02595</name>
</gene>
<dbReference type="RefSeq" id="WP_034639799.1">
    <property type="nucleotide sequence ID" value="NZ_CBCSJC010000009.1"/>
</dbReference>
<organism evidence="1 2">
    <name type="scientific">Bacillus manliponensis</name>
    <dbReference type="NCBI Taxonomy" id="574376"/>
    <lineage>
        <taxon>Bacteria</taxon>
        <taxon>Bacillati</taxon>
        <taxon>Bacillota</taxon>
        <taxon>Bacilli</taxon>
        <taxon>Bacillales</taxon>
        <taxon>Bacillaceae</taxon>
        <taxon>Bacillus</taxon>
        <taxon>Bacillus cereus group</taxon>
    </lineage>
</organism>
<sequence length="239" mass="25324">MVCPLTNPTTCCQVVVEHLTQLVPPALAGTVTFTQTVEADIENVIPEKVIVCGVVRKTLTYTAVLENGAIIPDFQVFDDIPFQCAIDREDANEGDLFEVTGVAILGQVTAQEQNFGFIDDLRVAFKFKEKEVIKVCVRRLVVTSTEVDIGLGFTSEDCNVPVVAPGRLLVNGIGFAGIPVSFTVQGAATVSPTTVFTEEGGFFNTTVTAIGPGNITLTAFGTVSGAPFFGEVTVLSPCV</sequence>
<dbReference type="InterPro" id="IPR008964">
    <property type="entry name" value="Invasin/intimin_cell_adhesion"/>
</dbReference>
<dbReference type="Proteomes" id="UP000027822">
    <property type="component" value="Unassembled WGS sequence"/>
</dbReference>
<accession>A0A073JXJ1</accession>
<dbReference type="OrthoDB" id="2860440at2"/>
<keyword evidence="2" id="KW-1185">Reference proteome</keyword>
<comment type="caution">
    <text evidence="1">The sequence shown here is derived from an EMBL/GenBank/DDBJ whole genome shotgun (WGS) entry which is preliminary data.</text>
</comment>
<evidence type="ECO:0000313" key="1">
    <source>
        <dbReference type="EMBL" id="KEK18980.1"/>
    </source>
</evidence>
<protein>
    <submittedName>
        <fullName evidence="1">Uncharacterized protein</fullName>
    </submittedName>
</protein>
<reference evidence="1 2" key="1">
    <citation type="submission" date="2014-06" db="EMBL/GenBank/DDBJ databases">
        <title>Draft genome sequence of Bacillus manliponensis JCM 15802 (MCCC 1A00708).</title>
        <authorList>
            <person name="Lai Q."/>
            <person name="Liu Y."/>
            <person name="Shao Z."/>
        </authorList>
    </citation>
    <scope>NUCLEOTIDE SEQUENCE [LARGE SCALE GENOMIC DNA]</scope>
    <source>
        <strain evidence="1 2">JCM 15802</strain>
    </source>
</reference>
<dbReference type="AlphaFoldDB" id="A0A073JXJ1"/>
<name>A0A073JXJ1_9BACI</name>